<evidence type="ECO:0000256" key="1">
    <source>
        <dbReference type="ARBA" id="ARBA00006432"/>
    </source>
</evidence>
<dbReference type="GO" id="GO:0016878">
    <property type="term" value="F:acid-thiol ligase activity"/>
    <property type="evidence" value="ECO:0007669"/>
    <property type="project" value="UniProtKB-ARBA"/>
</dbReference>
<evidence type="ECO:0000313" key="6">
    <source>
        <dbReference type="Proteomes" id="UP000036061"/>
    </source>
</evidence>
<evidence type="ECO:0000259" key="4">
    <source>
        <dbReference type="Pfam" id="PF13193"/>
    </source>
</evidence>
<evidence type="ECO:0000256" key="2">
    <source>
        <dbReference type="ARBA" id="ARBA00022598"/>
    </source>
</evidence>
<dbReference type="RefSeq" id="WP_048032919.1">
    <property type="nucleotide sequence ID" value="NZ_CP030117.1"/>
</dbReference>
<dbReference type="Pfam" id="PF13193">
    <property type="entry name" value="AMP-binding_C"/>
    <property type="match status" value="1"/>
</dbReference>
<dbReference type="FunFam" id="3.40.50.12780:FF:000003">
    <property type="entry name" value="Long-chain-fatty-acid--CoA ligase FadD"/>
    <property type="match status" value="1"/>
</dbReference>
<reference evidence="5 6" key="1">
    <citation type="journal article" date="2015" name="Genome Announc.">
        <title>Draft Genome Sequence of Brevibacillus brevis DZQ7, a Plant Growth-Promoting Rhizobacterium with Broad-Spectrum Antimicrobial Activity.</title>
        <authorList>
            <person name="Hou Q."/>
            <person name="Wang C."/>
            <person name="Hou X."/>
            <person name="Xia Z."/>
            <person name="Ye J."/>
            <person name="Liu K."/>
            <person name="Liu H."/>
            <person name="Wang J."/>
            <person name="Guo H."/>
            <person name="Yu X."/>
            <person name="Yang Y."/>
            <person name="Du B."/>
            <person name="Ding Y."/>
        </authorList>
    </citation>
    <scope>NUCLEOTIDE SEQUENCE [LARGE SCALE GENOMIC DNA]</scope>
    <source>
        <strain evidence="5 6">DZQ7</strain>
    </source>
</reference>
<name>A0A2Z4MIJ0_BREBE</name>
<organism evidence="5 6">
    <name type="scientific">Brevibacillus brevis</name>
    <name type="common">Bacillus brevis</name>
    <dbReference type="NCBI Taxonomy" id="1393"/>
    <lineage>
        <taxon>Bacteria</taxon>
        <taxon>Bacillati</taxon>
        <taxon>Bacillota</taxon>
        <taxon>Bacilli</taxon>
        <taxon>Bacillales</taxon>
        <taxon>Paenibacillaceae</taxon>
        <taxon>Brevibacillus</taxon>
    </lineage>
</organism>
<dbReference type="CDD" id="cd05936">
    <property type="entry name" value="FC-FACS_FadD_like"/>
    <property type="match status" value="1"/>
</dbReference>
<evidence type="ECO:0000259" key="3">
    <source>
        <dbReference type="Pfam" id="PF00501"/>
    </source>
</evidence>
<accession>A0A2Z4MIJ0</accession>
<dbReference type="Proteomes" id="UP000036061">
    <property type="component" value="Chromosome"/>
</dbReference>
<dbReference type="InterPro" id="IPR025110">
    <property type="entry name" value="AMP-bd_C"/>
</dbReference>
<dbReference type="PANTHER" id="PTHR43767">
    <property type="entry name" value="LONG-CHAIN-FATTY-ACID--COA LIGASE"/>
    <property type="match status" value="1"/>
</dbReference>
<feature type="domain" description="AMP-dependent synthetase/ligase" evidence="3">
    <location>
        <begin position="28"/>
        <end position="390"/>
    </location>
</feature>
<dbReference type="EMBL" id="CP030117">
    <property type="protein sequence ID" value="AWX56223.1"/>
    <property type="molecule type" value="Genomic_DNA"/>
</dbReference>
<dbReference type="AlphaFoldDB" id="A0A2Z4MIJ0"/>
<dbReference type="InterPro" id="IPR050237">
    <property type="entry name" value="ATP-dep_AMP-bd_enzyme"/>
</dbReference>
<dbReference type="Gene3D" id="3.30.300.30">
    <property type="match status" value="1"/>
</dbReference>
<proteinExistence type="inferred from homology"/>
<keyword evidence="2 5" id="KW-0436">Ligase</keyword>
<dbReference type="InterPro" id="IPR045851">
    <property type="entry name" value="AMP-bd_C_sf"/>
</dbReference>
<dbReference type="Pfam" id="PF00501">
    <property type="entry name" value="AMP-binding"/>
    <property type="match status" value="1"/>
</dbReference>
<feature type="domain" description="AMP-binding enzyme C-terminal" evidence="4">
    <location>
        <begin position="440"/>
        <end position="515"/>
    </location>
</feature>
<dbReference type="InterPro" id="IPR000873">
    <property type="entry name" value="AMP-dep_synth/lig_dom"/>
</dbReference>
<sequence length="528" mass="59807">MKKPWHAFYPRTIPYEVEIPLCSIYHFLERAAQDFPHQTAVIEADVELTYSELKHAVDRFAAALYRRGCRKGDRLGIMLFNCKEYIIAYFAVQRLGGIVVQLNPMFQQRELQIMLDDSEPSWLICDSSQIEKLESTGYQKKLTIITTDDNQNGYAYFYQWIEEQNDTLPPLQINSKEDIAVLQYTGGTTGTPKGVMITHFNTVASTYHTFITDEGALQRPGERFLGVFPMFHGAGLMVMMSSIFHAGAYIPIRHFRIHEALPIIRKYRPSHLSASPTVFVALVNHPDFRDDDLRTLKICRSGAAPIPLEVLRAFEQKSGVRISEVYGLTESNAVIVRVFGKGDRKTGSVGIPVPNADVKIVDVETGLEELPLGATGEIILKGPQIMKGYWKKPEETAQTIRDGWLYTGDTGMLDEDGFLYVVGRKKEMIIAGGYNIYPNEIDEVLYQHPAVAEACTFGIPDAYRGETVKAAIVVKKDHSLTEEEIVHWCKERLAKYKVPRLIEFREQLPKSAVGKILRRTLVEENRSH</sequence>
<dbReference type="InterPro" id="IPR020845">
    <property type="entry name" value="AMP-binding_CS"/>
</dbReference>
<gene>
    <name evidence="5" type="ORF">AB432_014780</name>
</gene>
<comment type="similarity">
    <text evidence="1">Belongs to the ATP-dependent AMP-binding enzyme family.</text>
</comment>
<dbReference type="PROSITE" id="PS00455">
    <property type="entry name" value="AMP_BINDING"/>
    <property type="match status" value="1"/>
</dbReference>
<evidence type="ECO:0000313" key="5">
    <source>
        <dbReference type="EMBL" id="AWX56223.1"/>
    </source>
</evidence>
<dbReference type="Gene3D" id="3.40.50.12780">
    <property type="entry name" value="N-terminal domain of ligase-like"/>
    <property type="match status" value="1"/>
</dbReference>
<dbReference type="PANTHER" id="PTHR43767:SF1">
    <property type="entry name" value="NONRIBOSOMAL PEPTIDE SYNTHASE PES1 (EUROFUNG)-RELATED"/>
    <property type="match status" value="1"/>
</dbReference>
<protein>
    <submittedName>
        <fullName evidence="5">Long-chain fatty acid--CoA ligase</fullName>
    </submittedName>
</protein>
<dbReference type="InterPro" id="IPR042099">
    <property type="entry name" value="ANL_N_sf"/>
</dbReference>
<dbReference type="FunFam" id="3.30.300.30:FF:000008">
    <property type="entry name" value="2,3-dihydroxybenzoate-AMP ligase"/>
    <property type="match status" value="1"/>
</dbReference>
<dbReference type="SUPFAM" id="SSF56801">
    <property type="entry name" value="Acetyl-CoA synthetase-like"/>
    <property type="match status" value="1"/>
</dbReference>